<dbReference type="AlphaFoldDB" id="A0A6A6VCJ2"/>
<organism evidence="2 3">
    <name type="scientific">Sporormia fimetaria CBS 119925</name>
    <dbReference type="NCBI Taxonomy" id="1340428"/>
    <lineage>
        <taxon>Eukaryota</taxon>
        <taxon>Fungi</taxon>
        <taxon>Dikarya</taxon>
        <taxon>Ascomycota</taxon>
        <taxon>Pezizomycotina</taxon>
        <taxon>Dothideomycetes</taxon>
        <taxon>Pleosporomycetidae</taxon>
        <taxon>Pleosporales</taxon>
        <taxon>Sporormiaceae</taxon>
        <taxon>Sporormia</taxon>
    </lineage>
</organism>
<dbReference type="EMBL" id="MU006572">
    <property type="protein sequence ID" value="KAF2747606.1"/>
    <property type="molecule type" value="Genomic_DNA"/>
</dbReference>
<reference evidence="2" key="1">
    <citation type="journal article" date="2020" name="Stud. Mycol.">
        <title>101 Dothideomycetes genomes: a test case for predicting lifestyles and emergence of pathogens.</title>
        <authorList>
            <person name="Haridas S."/>
            <person name="Albert R."/>
            <person name="Binder M."/>
            <person name="Bloem J."/>
            <person name="Labutti K."/>
            <person name="Salamov A."/>
            <person name="Andreopoulos B."/>
            <person name="Baker S."/>
            <person name="Barry K."/>
            <person name="Bills G."/>
            <person name="Bluhm B."/>
            <person name="Cannon C."/>
            <person name="Castanera R."/>
            <person name="Culley D."/>
            <person name="Daum C."/>
            <person name="Ezra D."/>
            <person name="Gonzalez J."/>
            <person name="Henrissat B."/>
            <person name="Kuo A."/>
            <person name="Liang C."/>
            <person name="Lipzen A."/>
            <person name="Lutzoni F."/>
            <person name="Magnuson J."/>
            <person name="Mondo S."/>
            <person name="Nolan M."/>
            <person name="Ohm R."/>
            <person name="Pangilinan J."/>
            <person name="Park H.-J."/>
            <person name="Ramirez L."/>
            <person name="Alfaro M."/>
            <person name="Sun H."/>
            <person name="Tritt A."/>
            <person name="Yoshinaga Y."/>
            <person name="Zwiers L.-H."/>
            <person name="Turgeon B."/>
            <person name="Goodwin S."/>
            <person name="Spatafora J."/>
            <person name="Crous P."/>
            <person name="Grigoriev I."/>
        </authorList>
    </citation>
    <scope>NUCLEOTIDE SEQUENCE</scope>
    <source>
        <strain evidence="2">CBS 119925</strain>
    </source>
</reference>
<sequence length="255" mass="28909">MHPIPDLCQSLRRRHRHRIRPNQSRCAPAQSPPQNLDPKETRIRVRGCEQGKRHTTQDREKLDRTSTSVHDGRAHSGLWRQLSGAHWLYCSVTPRMLKCVSYTSRTIFEYNLTSQSRVVWLYKSHIHSLAADGSPNKVDVPACMADGSGSPCRGTVPGSDDHLVGTRAWVWEKRRATRVKEYGAPQISRTRIFCLSSACRWSLFVLFLGSVYVLRNCCCLNVRSLSLVRGNSWLRISLGNSSLSSPSHQENGDRD</sequence>
<feature type="region of interest" description="Disordered" evidence="1">
    <location>
        <begin position="18"/>
        <end position="71"/>
    </location>
</feature>
<name>A0A6A6VCJ2_9PLEO</name>
<gene>
    <name evidence="2" type="ORF">M011DRAFT_48680</name>
</gene>
<dbReference type="Proteomes" id="UP000799440">
    <property type="component" value="Unassembled WGS sequence"/>
</dbReference>
<accession>A0A6A6VCJ2</accession>
<evidence type="ECO:0000256" key="1">
    <source>
        <dbReference type="SAM" id="MobiDB-lite"/>
    </source>
</evidence>
<evidence type="ECO:0000313" key="2">
    <source>
        <dbReference type="EMBL" id="KAF2747606.1"/>
    </source>
</evidence>
<protein>
    <submittedName>
        <fullName evidence="2">Uncharacterized protein</fullName>
    </submittedName>
</protein>
<proteinExistence type="predicted"/>
<keyword evidence="3" id="KW-1185">Reference proteome</keyword>
<feature type="compositionally biased region" description="Basic and acidic residues" evidence="1">
    <location>
        <begin position="37"/>
        <end position="71"/>
    </location>
</feature>
<evidence type="ECO:0000313" key="3">
    <source>
        <dbReference type="Proteomes" id="UP000799440"/>
    </source>
</evidence>